<dbReference type="AlphaFoldDB" id="A0AAV7FRF2"/>
<comment type="similarity">
    <text evidence="1">Belongs to the ATP-dependent AMP-binding enzyme family.</text>
</comment>
<keyword evidence="3" id="KW-0596">Phosphopantetheine</keyword>
<dbReference type="Pfam" id="PF00550">
    <property type="entry name" value="PP-binding"/>
    <property type="match status" value="1"/>
</dbReference>
<dbReference type="EMBL" id="JAGFBR010000286">
    <property type="protein sequence ID" value="KAH0446008.1"/>
    <property type="molecule type" value="Genomic_DNA"/>
</dbReference>
<evidence type="ECO:0000256" key="4">
    <source>
        <dbReference type="ARBA" id="ARBA00022553"/>
    </source>
</evidence>
<dbReference type="Gene3D" id="3.40.50.12780">
    <property type="entry name" value="N-terminal domain of ligase-like"/>
    <property type="match status" value="1"/>
</dbReference>
<dbReference type="SUPFAM" id="SSF47336">
    <property type="entry name" value="ACP-like"/>
    <property type="match status" value="1"/>
</dbReference>
<gene>
    <name evidence="8" type="ORF">IEQ34_025159</name>
</gene>
<dbReference type="InterPro" id="IPR025110">
    <property type="entry name" value="AMP-bd_C"/>
</dbReference>
<evidence type="ECO:0000313" key="8">
    <source>
        <dbReference type="EMBL" id="KAH0446008.1"/>
    </source>
</evidence>
<evidence type="ECO:0000256" key="6">
    <source>
        <dbReference type="ARBA" id="ARBA00034252"/>
    </source>
</evidence>
<evidence type="ECO:0000259" key="7">
    <source>
        <dbReference type="PROSITE" id="PS50075"/>
    </source>
</evidence>
<keyword evidence="5" id="KW-0436">Ligase</keyword>
<evidence type="ECO:0000256" key="5">
    <source>
        <dbReference type="ARBA" id="ARBA00022598"/>
    </source>
</evidence>
<evidence type="ECO:0000256" key="3">
    <source>
        <dbReference type="ARBA" id="ARBA00022450"/>
    </source>
</evidence>
<dbReference type="InterPro" id="IPR020845">
    <property type="entry name" value="AMP-binding_CS"/>
</dbReference>
<dbReference type="EC" id="6.2.1.12" evidence="2"/>
<comment type="caution">
    <text evidence="8">The sequence shown here is derived from an EMBL/GenBank/DDBJ whole genome shotgun (WGS) entry which is preliminary data.</text>
</comment>
<dbReference type="InterPro" id="IPR001242">
    <property type="entry name" value="Condensation_dom"/>
</dbReference>
<evidence type="ECO:0000313" key="9">
    <source>
        <dbReference type="Proteomes" id="UP000775213"/>
    </source>
</evidence>
<proteinExistence type="inferred from homology"/>
<dbReference type="Pfam" id="PF00668">
    <property type="entry name" value="Condensation"/>
    <property type="match status" value="1"/>
</dbReference>
<accession>A0AAV7FRF2</accession>
<name>A0AAV7FRF2_DENCH</name>
<dbReference type="Gene3D" id="3.30.559.10">
    <property type="entry name" value="Chloramphenicol acetyltransferase-like domain"/>
    <property type="match status" value="1"/>
</dbReference>
<feature type="domain" description="Carrier" evidence="7">
    <location>
        <begin position="526"/>
        <end position="600"/>
    </location>
</feature>
<dbReference type="SUPFAM" id="SSF52777">
    <property type="entry name" value="CoA-dependent acyltransferases"/>
    <property type="match status" value="1"/>
</dbReference>
<dbReference type="GO" id="GO:0031956">
    <property type="term" value="F:medium-chain fatty acid-CoA ligase activity"/>
    <property type="evidence" value="ECO:0007669"/>
    <property type="project" value="TreeGrafter"/>
</dbReference>
<dbReference type="SUPFAM" id="SSF56801">
    <property type="entry name" value="Acetyl-CoA synthetase-like"/>
    <property type="match status" value="1"/>
</dbReference>
<sequence>MVAKTPTLATLLFEGGGHDDDVVAICPLEGVEPEKTLSRSQFRHAARQIGLNLIRHAGSDVTQPVIAFALENSLALCLSLVGCMCQSAIVAPLNPAFTEEEFCFYLKDTSASLLILPAGMTTDLGSPAVRAAQRCNVATHFIHLRACLSDASGQASTSTSVPVPNTLALLLHTSGTTGKPKCVPLTHGNLASSALNVIASYNLQSNDRAYLVQVLFHIHGLVAGLLAPLLSGGSIVVPSRFNGQVALRDLLHYQCTWLTGTPSALQMLLLATKNKSSRPQLRFIRSCSSPLLPTTFKALEQTFQCPIVEAYAMTENAHQITTNTLSRRLPGSVGKPSSIVSVAIFTPAPSKPTRIDTNCFGEVCIKGPTVTSGYLHKPEDSQSAFFYYNQQRWFRTGDRGKLDEDGVLHLAGRYSEIINRGGEKISPPEVDEALMLCSPFIQEAACFSVPDAFWGQEVEAAVVLREACLSASQIQELLRHILSPHKIPKRIHFCDIKIPKGPTGKVQRNVLSKQFAKAPRDVVRQSFDGDDVLQALRYCLRIEQNVQLSLDTTLQELGVDSFVLTRLVMECTRLNYGINIKDLLKDLTIGQFIELCRGRHGVAPPLEVDVPDQFELLGYAGLSFEEVKRDVRRDTGLGEDELEDIVPFTPQQSSYVSRFDEDRYSNTNLEWLLVGGAIKHSIKVQTLKGAFRKSMHSETQLRTFLVRTSRGVWVQVHQTYESAKLVWREIKAVDKTASDAQMAELVKTLRHRSGMRACFCLFVEHSQGCKELYLASSHLITDNLSRQAFLDHVTALYVDDGQGSATSRQANSVPWSAFARERIVQPAVNQEHDKVQIEAASRYALSATSFSTRRHTSCWTGPITALSKQLDLSIPLVLHSVLPLAIALYEAQVEQCHLLPSQVSFCLWTSDRRVDWAGVERVRGLALLQRSFRVSISGSDAISTFLRNAAKLLALDDADSVMTSTECELASRYVQFNWRELDSAAAWKTEIADGVQTSSYASPTTNALYAGLIATDKLAIYAAENPSYDEYRMQIGRRSRSSEC</sequence>
<dbReference type="Pfam" id="PF13193">
    <property type="entry name" value="AMP-binding_C"/>
    <property type="match status" value="1"/>
</dbReference>
<dbReference type="InterPro" id="IPR023213">
    <property type="entry name" value="CAT-like_dom_sf"/>
</dbReference>
<dbReference type="PANTHER" id="PTHR43201:SF5">
    <property type="entry name" value="MEDIUM-CHAIN ACYL-COA LIGASE ACSF2, MITOCHONDRIAL"/>
    <property type="match status" value="1"/>
</dbReference>
<dbReference type="PANTHER" id="PTHR43201">
    <property type="entry name" value="ACYL-COA SYNTHETASE"/>
    <property type="match status" value="1"/>
</dbReference>
<keyword evidence="4" id="KW-0597">Phosphoprotein</keyword>
<dbReference type="InterPro" id="IPR042099">
    <property type="entry name" value="ANL_N_sf"/>
</dbReference>
<dbReference type="InterPro" id="IPR000873">
    <property type="entry name" value="AMP-dep_synth/lig_dom"/>
</dbReference>
<dbReference type="GO" id="GO:0016207">
    <property type="term" value="F:4-coumarate-CoA ligase activity"/>
    <property type="evidence" value="ECO:0007669"/>
    <property type="project" value="UniProtKB-EC"/>
</dbReference>
<dbReference type="PROSITE" id="PS50075">
    <property type="entry name" value="CARRIER"/>
    <property type="match status" value="1"/>
</dbReference>
<dbReference type="Pfam" id="PF00501">
    <property type="entry name" value="AMP-binding"/>
    <property type="match status" value="1"/>
</dbReference>
<dbReference type="PROSITE" id="PS00455">
    <property type="entry name" value="AMP_BINDING"/>
    <property type="match status" value="1"/>
</dbReference>
<comment type="catalytic activity">
    <reaction evidence="6">
        <text>(E)-4-coumarate + ATP + CoA = (E)-4-coumaroyl-CoA + AMP + diphosphate</text>
        <dbReference type="Rhea" id="RHEA:19641"/>
        <dbReference type="ChEBI" id="CHEBI:12876"/>
        <dbReference type="ChEBI" id="CHEBI:30616"/>
        <dbReference type="ChEBI" id="CHEBI:33019"/>
        <dbReference type="ChEBI" id="CHEBI:57287"/>
        <dbReference type="ChEBI" id="CHEBI:85008"/>
        <dbReference type="ChEBI" id="CHEBI:456215"/>
        <dbReference type="EC" id="6.2.1.12"/>
    </reaction>
    <physiologicalReaction direction="left-to-right" evidence="6">
        <dbReference type="Rhea" id="RHEA:19642"/>
    </physiologicalReaction>
</comment>
<organism evidence="8 9">
    <name type="scientific">Dendrobium chrysotoxum</name>
    <name type="common">Orchid</name>
    <dbReference type="NCBI Taxonomy" id="161865"/>
    <lineage>
        <taxon>Eukaryota</taxon>
        <taxon>Viridiplantae</taxon>
        <taxon>Streptophyta</taxon>
        <taxon>Embryophyta</taxon>
        <taxon>Tracheophyta</taxon>
        <taxon>Spermatophyta</taxon>
        <taxon>Magnoliopsida</taxon>
        <taxon>Liliopsida</taxon>
        <taxon>Asparagales</taxon>
        <taxon>Orchidaceae</taxon>
        <taxon>Epidendroideae</taxon>
        <taxon>Malaxideae</taxon>
        <taxon>Dendrobiinae</taxon>
        <taxon>Dendrobium</taxon>
    </lineage>
</organism>
<dbReference type="GO" id="GO:0009698">
    <property type="term" value="P:phenylpropanoid metabolic process"/>
    <property type="evidence" value="ECO:0007669"/>
    <property type="project" value="UniProtKB-ARBA"/>
</dbReference>
<keyword evidence="9" id="KW-1185">Reference proteome</keyword>
<protein>
    <recommendedName>
        <fullName evidence="2">4-coumarate--CoA ligase</fullName>
        <ecNumber evidence="2">6.2.1.12</ecNumber>
    </recommendedName>
</protein>
<reference evidence="8 9" key="1">
    <citation type="journal article" date="2021" name="Hortic Res">
        <title>Chromosome-scale assembly of the Dendrobium chrysotoxum genome enhances the understanding of orchid evolution.</title>
        <authorList>
            <person name="Zhang Y."/>
            <person name="Zhang G.Q."/>
            <person name="Zhang D."/>
            <person name="Liu X.D."/>
            <person name="Xu X.Y."/>
            <person name="Sun W.H."/>
            <person name="Yu X."/>
            <person name="Zhu X."/>
            <person name="Wang Z.W."/>
            <person name="Zhao X."/>
            <person name="Zhong W.Y."/>
            <person name="Chen H."/>
            <person name="Yin W.L."/>
            <person name="Huang T."/>
            <person name="Niu S.C."/>
            <person name="Liu Z.J."/>
        </authorList>
    </citation>
    <scope>NUCLEOTIDE SEQUENCE [LARGE SCALE GENOMIC DNA]</scope>
    <source>
        <strain evidence="8">Lindl</strain>
    </source>
</reference>
<dbReference type="Gene3D" id="3.30.300.30">
    <property type="match status" value="1"/>
</dbReference>
<dbReference type="GO" id="GO:0006631">
    <property type="term" value="P:fatty acid metabolic process"/>
    <property type="evidence" value="ECO:0007669"/>
    <property type="project" value="TreeGrafter"/>
</dbReference>
<evidence type="ECO:0000256" key="1">
    <source>
        <dbReference type="ARBA" id="ARBA00006432"/>
    </source>
</evidence>
<dbReference type="InterPro" id="IPR036736">
    <property type="entry name" value="ACP-like_sf"/>
</dbReference>
<dbReference type="InterPro" id="IPR045851">
    <property type="entry name" value="AMP-bd_C_sf"/>
</dbReference>
<dbReference type="Proteomes" id="UP000775213">
    <property type="component" value="Unassembled WGS sequence"/>
</dbReference>
<dbReference type="GO" id="GO:0106290">
    <property type="term" value="F:trans-cinnamate-CoA ligase activity"/>
    <property type="evidence" value="ECO:0007669"/>
    <property type="project" value="UniProtKB-ARBA"/>
</dbReference>
<dbReference type="InterPro" id="IPR009081">
    <property type="entry name" value="PP-bd_ACP"/>
</dbReference>
<evidence type="ECO:0000256" key="2">
    <source>
        <dbReference type="ARBA" id="ARBA00012959"/>
    </source>
</evidence>